<dbReference type="InterPro" id="IPR008927">
    <property type="entry name" value="6-PGluconate_DH-like_C_sf"/>
</dbReference>
<dbReference type="Pfam" id="PF09130">
    <property type="entry name" value="DUF1932"/>
    <property type="match status" value="1"/>
</dbReference>
<dbReference type="GO" id="GO:0050661">
    <property type="term" value="F:NADP binding"/>
    <property type="evidence" value="ECO:0007669"/>
    <property type="project" value="InterPro"/>
</dbReference>
<protein>
    <submittedName>
        <fullName evidence="3">3-hydroxyisobutyrate dehydrogenase-like beta-hydroxyacid dehydrogenase</fullName>
    </submittedName>
</protein>
<dbReference type="PANTHER" id="PTHR43580:SF2">
    <property type="entry name" value="CYTOKINE-LIKE NUCLEAR FACTOR N-PAC"/>
    <property type="match status" value="1"/>
</dbReference>
<reference evidence="3" key="1">
    <citation type="submission" date="2020-11" db="EMBL/GenBank/DDBJ databases">
        <title>Sequencing the genomes of 1000 actinobacteria strains.</title>
        <authorList>
            <person name="Klenk H.-P."/>
        </authorList>
    </citation>
    <scope>NUCLEOTIDE SEQUENCE</scope>
    <source>
        <strain evidence="3">DSM 45356</strain>
    </source>
</reference>
<dbReference type="InterPro" id="IPR036291">
    <property type="entry name" value="NAD(P)-bd_dom_sf"/>
</dbReference>
<dbReference type="Gene3D" id="1.10.1040.10">
    <property type="entry name" value="N-(1-d-carboxylethyl)-l-norvaline Dehydrogenase, domain 2"/>
    <property type="match status" value="1"/>
</dbReference>
<accession>A0A8J7GEU1</accession>
<dbReference type="Proteomes" id="UP000622552">
    <property type="component" value="Unassembled WGS sequence"/>
</dbReference>
<dbReference type="EMBL" id="JADOUF010000001">
    <property type="protein sequence ID" value="MBG6139323.1"/>
    <property type="molecule type" value="Genomic_DNA"/>
</dbReference>
<dbReference type="InterPro" id="IPR006115">
    <property type="entry name" value="6PGDH_NADP-bd"/>
</dbReference>
<evidence type="ECO:0000313" key="3">
    <source>
        <dbReference type="EMBL" id="MBG6139323.1"/>
    </source>
</evidence>
<evidence type="ECO:0000259" key="1">
    <source>
        <dbReference type="Pfam" id="PF03446"/>
    </source>
</evidence>
<gene>
    <name evidence="3" type="ORF">IW245_005517</name>
</gene>
<dbReference type="RefSeq" id="WP_197005992.1">
    <property type="nucleotide sequence ID" value="NZ_BONS01000012.1"/>
</dbReference>
<name>A0A8J7GEU1_9ACTN</name>
<comment type="caution">
    <text evidence="3">The sequence shown here is derived from an EMBL/GenBank/DDBJ whole genome shotgun (WGS) entry which is preliminary data.</text>
</comment>
<dbReference type="AlphaFoldDB" id="A0A8J7GEU1"/>
<dbReference type="InterPro" id="IPR015814">
    <property type="entry name" value="Pgluconate_DH_NAD-bd_C"/>
</dbReference>
<dbReference type="SUPFAM" id="SSF48179">
    <property type="entry name" value="6-phosphogluconate dehydrogenase C-terminal domain-like"/>
    <property type="match status" value="1"/>
</dbReference>
<feature type="domain" description="Phosphogluconate dehydrogenase NAD-binding putative C-terminal" evidence="2">
    <location>
        <begin position="185"/>
        <end position="249"/>
    </location>
</feature>
<proteinExistence type="predicted"/>
<evidence type="ECO:0000259" key="2">
    <source>
        <dbReference type="Pfam" id="PF09130"/>
    </source>
</evidence>
<keyword evidence="4" id="KW-1185">Reference proteome</keyword>
<sequence>MTVGIVSPGHMGAGLGFSLVRGGERVVATITGRSARTARLARDLELLPDLDAVVSVSDVLLVVTPPAEAVAAAAEIAAAAQRTGARPLVVDMNAVSPATVTAVQAELAGLDLVDGSISGGPPSVVDGTRLYFSGPRVAEVLTLSWTGVEPISMGGDVGTASALKMCTASVYKGTAALLAHAMVTAEHHGVLDAFLSDVGRNIPGKPVDVARAATKAHRYVGEMHEIAATQADAGLSPALFAAIAAIWRDISGGPLAKGDPESVNAAMPAAEIVAGLLPRG</sequence>
<dbReference type="Pfam" id="PF03446">
    <property type="entry name" value="NAD_binding_2"/>
    <property type="match status" value="1"/>
</dbReference>
<dbReference type="InterPro" id="IPR051265">
    <property type="entry name" value="HIBADH-related_NP60_sf"/>
</dbReference>
<dbReference type="PANTHER" id="PTHR43580">
    <property type="entry name" value="OXIDOREDUCTASE GLYR1-RELATED"/>
    <property type="match status" value="1"/>
</dbReference>
<feature type="domain" description="6-phosphogluconate dehydrogenase NADP-binding" evidence="1">
    <location>
        <begin position="3"/>
        <end position="135"/>
    </location>
</feature>
<dbReference type="InterPro" id="IPR013328">
    <property type="entry name" value="6PGD_dom2"/>
</dbReference>
<dbReference type="SUPFAM" id="SSF51735">
    <property type="entry name" value="NAD(P)-binding Rossmann-fold domains"/>
    <property type="match status" value="1"/>
</dbReference>
<evidence type="ECO:0000313" key="4">
    <source>
        <dbReference type="Proteomes" id="UP000622552"/>
    </source>
</evidence>
<dbReference type="Gene3D" id="3.40.50.720">
    <property type="entry name" value="NAD(P)-binding Rossmann-like Domain"/>
    <property type="match status" value="1"/>
</dbReference>
<organism evidence="3 4">
    <name type="scientific">Longispora fulva</name>
    <dbReference type="NCBI Taxonomy" id="619741"/>
    <lineage>
        <taxon>Bacteria</taxon>
        <taxon>Bacillati</taxon>
        <taxon>Actinomycetota</taxon>
        <taxon>Actinomycetes</taxon>
        <taxon>Micromonosporales</taxon>
        <taxon>Micromonosporaceae</taxon>
        <taxon>Longispora</taxon>
    </lineage>
</organism>